<dbReference type="Gene3D" id="3.60.21.10">
    <property type="match status" value="1"/>
</dbReference>
<evidence type="ECO:0000256" key="4">
    <source>
        <dbReference type="ARBA" id="ARBA00049417"/>
    </source>
</evidence>
<evidence type="ECO:0000259" key="6">
    <source>
        <dbReference type="Pfam" id="PF00149"/>
    </source>
</evidence>
<reference evidence="7" key="1">
    <citation type="journal article" date="2014" name="Int. J. Syst. Evol. Microbiol.">
        <title>Complete genome sequence of Corynebacterium casei LMG S-19264T (=DSM 44701T), isolated from a smear-ripened cheese.</title>
        <authorList>
            <consortium name="US DOE Joint Genome Institute (JGI-PGF)"/>
            <person name="Walter F."/>
            <person name="Albersmeier A."/>
            <person name="Kalinowski J."/>
            <person name="Ruckert C."/>
        </authorList>
    </citation>
    <scope>NUCLEOTIDE SEQUENCE</scope>
    <source>
        <strain evidence="7">JCM 13919</strain>
    </source>
</reference>
<proteinExistence type="inferred from homology"/>
<dbReference type="NCBIfam" id="TIGR00668">
    <property type="entry name" value="apaH"/>
    <property type="match status" value="1"/>
</dbReference>
<evidence type="ECO:0000256" key="3">
    <source>
        <dbReference type="ARBA" id="ARBA00022801"/>
    </source>
</evidence>
<evidence type="ECO:0000256" key="1">
    <source>
        <dbReference type="ARBA" id="ARBA00003413"/>
    </source>
</evidence>
<dbReference type="EMBL" id="BMOB01000004">
    <property type="protein sequence ID" value="GGI84952.1"/>
    <property type="molecule type" value="Genomic_DNA"/>
</dbReference>
<comment type="similarity">
    <text evidence="2 5">Belongs to the Ap4A hydrolase family.</text>
</comment>
<reference evidence="7" key="2">
    <citation type="submission" date="2020-09" db="EMBL/GenBank/DDBJ databases">
        <authorList>
            <person name="Sun Q."/>
            <person name="Ohkuma M."/>
        </authorList>
    </citation>
    <scope>NUCLEOTIDE SEQUENCE</scope>
    <source>
        <strain evidence="7">JCM 13919</strain>
    </source>
</reference>
<dbReference type="CDD" id="cd07422">
    <property type="entry name" value="MPP_ApaH"/>
    <property type="match status" value="1"/>
</dbReference>
<evidence type="ECO:0000313" key="7">
    <source>
        <dbReference type="EMBL" id="GGI84952.1"/>
    </source>
</evidence>
<evidence type="ECO:0000313" key="8">
    <source>
        <dbReference type="Proteomes" id="UP000630149"/>
    </source>
</evidence>
<accession>A0A917NB66</accession>
<dbReference type="OrthoDB" id="9807890at2"/>
<dbReference type="GO" id="GO:0008803">
    <property type="term" value="F:bis(5'-nucleosyl)-tetraphosphatase (symmetrical) activity"/>
    <property type="evidence" value="ECO:0007669"/>
    <property type="project" value="UniProtKB-UniRule"/>
</dbReference>
<dbReference type="InterPro" id="IPR004617">
    <property type="entry name" value="ApaH"/>
</dbReference>
<comment type="caution">
    <text evidence="7">The sequence shown here is derived from an EMBL/GenBank/DDBJ whole genome shotgun (WGS) entry which is preliminary data.</text>
</comment>
<dbReference type="HAMAP" id="MF_00199">
    <property type="entry name" value="ApaH"/>
    <property type="match status" value="1"/>
</dbReference>
<evidence type="ECO:0000256" key="5">
    <source>
        <dbReference type="HAMAP-Rule" id="MF_00199"/>
    </source>
</evidence>
<dbReference type="InterPro" id="IPR029052">
    <property type="entry name" value="Metallo-depent_PP-like"/>
</dbReference>
<dbReference type="PANTHER" id="PTHR40942">
    <property type="match status" value="1"/>
</dbReference>
<comment type="function">
    <text evidence="1 5">Hydrolyzes diadenosine 5',5'''-P1,P4-tetraphosphate to yield ADP.</text>
</comment>
<dbReference type="AlphaFoldDB" id="A0A917NB66"/>
<dbReference type="SUPFAM" id="SSF56300">
    <property type="entry name" value="Metallo-dependent phosphatases"/>
    <property type="match status" value="1"/>
</dbReference>
<dbReference type="PANTHER" id="PTHR40942:SF4">
    <property type="entry name" value="CYTOCHROME C5"/>
    <property type="match status" value="1"/>
</dbReference>
<comment type="catalytic activity">
    <reaction evidence="4 5">
        <text>P(1),P(4)-bis(5'-adenosyl) tetraphosphate + H2O = 2 ADP + 2 H(+)</text>
        <dbReference type="Rhea" id="RHEA:24252"/>
        <dbReference type="ChEBI" id="CHEBI:15377"/>
        <dbReference type="ChEBI" id="CHEBI:15378"/>
        <dbReference type="ChEBI" id="CHEBI:58141"/>
        <dbReference type="ChEBI" id="CHEBI:456216"/>
        <dbReference type="EC" id="3.6.1.41"/>
    </reaction>
</comment>
<name>A0A917NB66_9GAMM</name>
<dbReference type="EC" id="3.6.1.41" evidence="5"/>
<dbReference type="PIRSF" id="PIRSF000903">
    <property type="entry name" value="B5n-ttraPtase_sm"/>
    <property type="match status" value="1"/>
</dbReference>
<sequence>MADYAIGDVQGCYDPLMRLLELIQFDEQTDRLWFAGDLVNRGPQSLAVLRFVKSLPSKTRLSLGNHDLHLLSRLFSASTWSNNDDTLNEIEKAHDAETLGHWLRNQSILCYDETLNVVMTHAGIAPMWDLTQAMSLAKELETALQDEDFHKFLAHMYGNKPDLWSDELVGYERLRVICNYFTRMRFCDEDGHLIFHYKGTLHDAPKELYPWYNVPGRKEVSADIVFGHWAALMGLSPNKKLHPIDTGCLWGGQLTALRLQDKKRFAVPGMATSV</sequence>
<dbReference type="Pfam" id="PF00149">
    <property type="entry name" value="Metallophos"/>
    <property type="match status" value="1"/>
</dbReference>
<keyword evidence="3 5" id="KW-0378">Hydrolase</keyword>
<protein>
    <recommendedName>
        <fullName evidence="5">Bis(5'-nucleosyl)-tetraphosphatase, symmetrical</fullName>
        <ecNumber evidence="5">3.6.1.41</ecNumber>
    </recommendedName>
    <alternativeName>
        <fullName evidence="5">Ap4A hydrolase</fullName>
    </alternativeName>
    <alternativeName>
        <fullName evidence="5">Diadenosine 5',5'''-P1,P4-tetraphosphate pyrophosphohydrolase</fullName>
    </alternativeName>
    <alternativeName>
        <fullName evidence="5">Diadenosine tetraphosphatase</fullName>
    </alternativeName>
</protein>
<gene>
    <name evidence="5 7" type="primary">apaH</name>
    <name evidence="7" type="ORF">GCM10007966_11900</name>
</gene>
<feature type="domain" description="Calcineurin-like phosphoesterase" evidence="6">
    <location>
        <begin position="5"/>
        <end position="160"/>
    </location>
</feature>
<dbReference type="RefSeq" id="WP_131776604.1">
    <property type="nucleotide sequence ID" value="NZ_BMOB01000004.1"/>
</dbReference>
<dbReference type="NCBIfam" id="NF001204">
    <property type="entry name" value="PRK00166.1"/>
    <property type="match status" value="1"/>
</dbReference>
<organism evidence="7 8">
    <name type="scientific">Legionella impletisoli</name>
    <dbReference type="NCBI Taxonomy" id="343510"/>
    <lineage>
        <taxon>Bacteria</taxon>
        <taxon>Pseudomonadati</taxon>
        <taxon>Pseudomonadota</taxon>
        <taxon>Gammaproteobacteria</taxon>
        <taxon>Legionellales</taxon>
        <taxon>Legionellaceae</taxon>
        <taxon>Legionella</taxon>
    </lineage>
</organism>
<keyword evidence="8" id="KW-1185">Reference proteome</keyword>
<dbReference type="Proteomes" id="UP000630149">
    <property type="component" value="Unassembled WGS sequence"/>
</dbReference>
<dbReference type="InterPro" id="IPR004843">
    <property type="entry name" value="Calcineurin-like_PHP"/>
</dbReference>
<evidence type="ECO:0000256" key="2">
    <source>
        <dbReference type="ARBA" id="ARBA00005419"/>
    </source>
</evidence>